<dbReference type="GO" id="GO:0005737">
    <property type="term" value="C:cytoplasm"/>
    <property type="evidence" value="ECO:0007669"/>
    <property type="project" value="TreeGrafter"/>
</dbReference>
<feature type="region of interest" description="Disordered" evidence="3">
    <location>
        <begin position="203"/>
        <end position="227"/>
    </location>
</feature>
<evidence type="ECO:0000256" key="1">
    <source>
        <dbReference type="ARBA" id="ARBA00022468"/>
    </source>
</evidence>
<dbReference type="Pfam" id="PF00620">
    <property type="entry name" value="RhoGAP"/>
    <property type="match status" value="1"/>
</dbReference>
<feature type="compositionally biased region" description="Low complexity" evidence="3">
    <location>
        <begin position="207"/>
        <end position="222"/>
    </location>
</feature>
<dbReference type="PANTHER" id="PTHR23176:SF129">
    <property type="entry name" value="RHO GTPASE ACTIVATING PROTEIN AT 16F, ISOFORM E-RELATED"/>
    <property type="match status" value="1"/>
</dbReference>
<dbReference type="AlphaFoldDB" id="A0A163JCQ1"/>
<dbReference type="SMART" id="SM00324">
    <property type="entry name" value="RhoGAP"/>
    <property type="match status" value="1"/>
</dbReference>
<organism evidence="7">
    <name type="scientific">Absidia glauca</name>
    <name type="common">Pin mould</name>
    <dbReference type="NCBI Taxonomy" id="4829"/>
    <lineage>
        <taxon>Eukaryota</taxon>
        <taxon>Fungi</taxon>
        <taxon>Fungi incertae sedis</taxon>
        <taxon>Mucoromycota</taxon>
        <taxon>Mucoromycotina</taxon>
        <taxon>Mucoromycetes</taxon>
        <taxon>Mucorales</taxon>
        <taxon>Cunninghamellaceae</taxon>
        <taxon>Absidia</taxon>
    </lineage>
</organism>
<dbReference type="SUPFAM" id="SSF50729">
    <property type="entry name" value="PH domain-like"/>
    <property type="match status" value="1"/>
</dbReference>
<dbReference type="PANTHER" id="PTHR23176">
    <property type="entry name" value="RHO/RAC/CDC GTPASE-ACTIVATING PROTEIN"/>
    <property type="match status" value="1"/>
</dbReference>
<dbReference type="GO" id="GO:0007165">
    <property type="term" value="P:signal transduction"/>
    <property type="evidence" value="ECO:0007669"/>
    <property type="project" value="InterPro"/>
</dbReference>
<feature type="compositionally biased region" description="Polar residues" evidence="3">
    <location>
        <begin position="131"/>
        <end position="148"/>
    </location>
</feature>
<keyword evidence="2" id="KW-0175">Coiled coil</keyword>
<evidence type="ECO:0000313" key="7">
    <source>
        <dbReference type="EMBL" id="SAL98434.1"/>
    </source>
</evidence>
<dbReference type="GO" id="GO:0005096">
    <property type="term" value="F:GTPase activator activity"/>
    <property type="evidence" value="ECO:0007669"/>
    <property type="project" value="UniProtKB-KW"/>
</dbReference>
<evidence type="ECO:0008006" key="9">
    <source>
        <dbReference type="Google" id="ProtNLM"/>
    </source>
</evidence>
<feature type="compositionally biased region" description="Basic and acidic residues" evidence="3">
    <location>
        <begin position="717"/>
        <end position="737"/>
    </location>
</feature>
<dbReference type="PROSITE" id="PS50195">
    <property type="entry name" value="PX"/>
    <property type="match status" value="1"/>
</dbReference>
<dbReference type="InterPro" id="IPR036871">
    <property type="entry name" value="PX_dom_sf"/>
</dbReference>
<dbReference type="SMART" id="SM00233">
    <property type="entry name" value="PH"/>
    <property type="match status" value="1"/>
</dbReference>
<dbReference type="GO" id="GO:0035091">
    <property type="term" value="F:phosphatidylinositol binding"/>
    <property type="evidence" value="ECO:0007669"/>
    <property type="project" value="InterPro"/>
</dbReference>
<dbReference type="Pfam" id="PF00787">
    <property type="entry name" value="PX"/>
    <property type="match status" value="1"/>
</dbReference>
<feature type="domain" description="Rho-GAP" evidence="6">
    <location>
        <begin position="886"/>
        <end position="1088"/>
    </location>
</feature>
<protein>
    <recommendedName>
        <fullName evidence="9">RhoGAP-domain-containing protein</fullName>
    </recommendedName>
</protein>
<dbReference type="SMART" id="SM00312">
    <property type="entry name" value="PX"/>
    <property type="match status" value="1"/>
</dbReference>
<keyword evidence="8" id="KW-1185">Reference proteome</keyword>
<feature type="region of interest" description="Disordered" evidence="3">
    <location>
        <begin position="1077"/>
        <end position="1120"/>
    </location>
</feature>
<feature type="domain" description="PH" evidence="4">
    <location>
        <begin position="420"/>
        <end position="531"/>
    </location>
</feature>
<feature type="compositionally biased region" description="Polar residues" evidence="3">
    <location>
        <begin position="77"/>
        <end position="93"/>
    </location>
</feature>
<accession>A0A163JCQ1</accession>
<feature type="region of interest" description="Disordered" evidence="3">
    <location>
        <begin position="115"/>
        <end position="174"/>
    </location>
</feature>
<feature type="compositionally biased region" description="Low complexity" evidence="3">
    <location>
        <begin position="121"/>
        <end position="130"/>
    </location>
</feature>
<feature type="region of interest" description="Disordered" evidence="3">
    <location>
        <begin position="264"/>
        <end position="284"/>
    </location>
</feature>
<dbReference type="InterPro" id="IPR050729">
    <property type="entry name" value="Rho-GAP"/>
</dbReference>
<feature type="compositionally biased region" description="Low complexity" evidence="3">
    <location>
        <begin position="777"/>
        <end position="826"/>
    </location>
</feature>
<name>A0A163JCQ1_ABSGL</name>
<dbReference type="CDD" id="cd06093">
    <property type="entry name" value="PX_domain"/>
    <property type="match status" value="1"/>
</dbReference>
<dbReference type="SUPFAM" id="SSF48350">
    <property type="entry name" value="GTPase activation domain, GAP"/>
    <property type="match status" value="1"/>
</dbReference>
<dbReference type="Gene3D" id="2.30.29.30">
    <property type="entry name" value="Pleckstrin-homology domain (PH domain)/Phosphotyrosine-binding domain (PTB)"/>
    <property type="match status" value="1"/>
</dbReference>
<keyword evidence="1" id="KW-0343">GTPase activation</keyword>
<evidence type="ECO:0000256" key="2">
    <source>
        <dbReference type="SAM" id="Coils"/>
    </source>
</evidence>
<evidence type="ECO:0000256" key="3">
    <source>
        <dbReference type="SAM" id="MobiDB-lite"/>
    </source>
</evidence>
<gene>
    <name evidence="7" type="primary">ABSGL_03971.1 scaffold 4782</name>
</gene>
<dbReference type="PROSITE" id="PS50003">
    <property type="entry name" value="PH_DOMAIN"/>
    <property type="match status" value="1"/>
</dbReference>
<dbReference type="STRING" id="4829.A0A163JCQ1"/>
<dbReference type="PROSITE" id="PS50238">
    <property type="entry name" value="RHOGAP"/>
    <property type="match status" value="1"/>
</dbReference>
<dbReference type="Pfam" id="PF00169">
    <property type="entry name" value="PH"/>
    <property type="match status" value="1"/>
</dbReference>
<dbReference type="Proteomes" id="UP000078561">
    <property type="component" value="Unassembled WGS sequence"/>
</dbReference>
<feature type="domain" description="PX" evidence="5">
    <location>
        <begin position="294"/>
        <end position="413"/>
    </location>
</feature>
<sequence length="1220" mass="135954">MTQQNYAELKSHIDQLWKIIEQQDSQIQELKKTNNSLCNERDELQERLRSSLPTSATATASATSTQDRSTVRDQESTESTNTMDGTQYGNSNPILPARSPYRVFNASDVDVNSLKDRKQPLSSSSSLSLSPTATKTPAITSPISTTFADNSSNDTTSINDTTDTNPASLPQEPVSPKIIQNDAKLFAQYQSAVLKRDQISSTVPDFSPRQQQQQHSPTTTSPIVLVPSKSSTLPCQSHEARLAQRKQHSSMVFPPTTVIPMAARKKRDDPQPPLPHQPRKDSFSTMNQLNNISDITVKMIGSLLRSNEKGKDVVSFLLSVGKQAEDGFEELWRVQKLYSDFLDLDQKLKSQLAGSKMNKMTRLPEKQLFSTRSPNKLDQRRAALEKYLHHVISLPMDNIADLCEFLSTNVVDRSNDDMNQGNKEGYLTKRGKNFGGWKTRYFSLKKNRLDYYETKDGSKLGSISLEGAQIGRQTPPNSGATEEVLESSYRHAILILEYRRTSIGNYVRHILCANSETDCDEWIAALLQTIQSNSDNKSTTPALARKNSATNKDRLRSKKTTAPSEKQRKLFKGEIRTVSATPISHLRMNSSHQSVDMEKLTLVPLNEGHASSVPLAGNPSPSDATCDTVTSPVPSSSLPLSSPLSMSSLDFPPTPLQQNHFNVFGTSPDKGNPPNGLYYHQQHQQHSLSKINSLEDRAVSPQSRSDSPIPTALLDRRESDDSVTFHDHQQQQHQDKKSKTKSANRMTLWGKKVFGNQQRTLSSPTSPDGISPLTTAGGLSLNTPSSSSSSTGGNPTPPSSSSSSSSTQHQQSTQQLTHHQDQQQQHRAGMQKSLRHILSRPTQHTDGDETHHNDSKPTHNKPLMPTLSKSSPSAPAPVANKLVFGVSLEEAVRISRVSEGYPLPFIVYRCIEYLDAKNAVLEEGLYRLSGSNTMLQKLKKKFNQDGDVPLLQAKEDYDVHVIAGLLKMWLRELPVTVLTRELRPEFIQVIDLLERKDRVNELGRLVSELPLANYTLLRLLTSHLIRVVKHSDINLMTVRNIAIVFSPTLGIPATIFNLFLSEFDYIFWTTKDGDAAPRRFEEEEDDEEDDEDDEDVSKGRSTAPDLDDDNDDNGIPTNEPAQIDLYHHAPHYQASDELLAPISSVVVPRRDNKKHLTIRETHGRNNRNSILYIDAAPNAIVDLEKQTSVDLYLTGTNVADEEEEEVDDLIMDVGDDDTQD</sequence>
<dbReference type="InterPro" id="IPR001683">
    <property type="entry name" value="PX_dom"/>
</dbReference>
<dbReference type="OrthoDB" id="185175at2759"/>
<proteinExistence type="predicted"/>
<feature type="region of interest" description="Disordered" evidence="3">
    <location>
        <begin position="717"/>
        <end position="875"/>
    </location>
</feature>
<feature type="coiled-coil region" evidence="2">
    <location>
        <begin position="20"/>
        <end position="47"/>
    </location>
</feature>
<feature type="compositionally biased region" description="Low complexity" evidence="3">
    <location>
        <begin position="149"/>
        <end position="165"/>
    </location>
</feature>
<feature type="region of interest" description="Disordered" evidence="3">
    <location>
        <begin position="534"/>
        <end position="570"/>
    </location>
</feature>
<evidence type="ECO:0000259" key="6">
    <source>
        <dbReference type="PROSITE" id="PS50238"/>
    </source>
</evidence>
<evidence type="ECO:0000259" key="5">
    <source>
        <dbReference type="PROSITE" id="PS50195"/>
    </source>
</evidence>
<feature type="compositionally biased region" description="Polar residues" evidence="3">
    <location>
        <begin position="619"/>
        <end position="630"/>
    </location>
</feature>
<dbReference type="InterPro" id="IPR000198">
    <property type="entry name" value="RhoGAP_dom"/>
</dbReference>
<feature type="compositionally biased region" description="Acidic residues" evidence="3">
    <location>
        <begin position="1082"/>
        <end position="1095"/>
    </location>
</feature>
<feature type="compositionally biased region" description="Polar residues" evidence="3">
    <location>
        <begin position="755"/>
        <end position="774"/>
    </location>
</feature>
<feature type="region of interest" description="Disordered" evidence="3">
    <location>
        <begin position="611"/>
        <end position="689"/>
    </location>
</feature>
<dbReference type="Gene3D" id="1.10.555.10">
    <property type="entry name" value="Rho GTPase activation protein"/>
    <property type="match status" value="1"/>
</dbReference>
<feature type="compositionally biased region" description="Polar residues" evidence="3">
    <location>
        <begin position="656"/>
        <end position="665"/>
    </location>
</feature>
<dbReference type="SUPFAM" id="SSF64268">
    <property type="entry name" value="PX domain"/>
    <property type="match status" value="1"/>
</dbReference>
<feature type="compositionally biased region" description="Low complexity" evidence="3">
    <location>
        <begin position="50"/>
        <end position="68"/>
    </location>
</feature>
<feature type="compositionally biased region" description="Basic and acidic residues" evidence="3">
    <location>
        <begin position="843"/>
        <end position="857"/>
    </location>
</feature>
<feature type="compositionally biased region" description="Low complexity" evidence="3">
    <location>
        <begin position="631"/>
        <end position="649"/>
    </location>
</feature>
<dbReference type="FunCoup" id="A0A163JCQ1">
    <property type="interactions" value="432"/>
</dbReference>
<dbReference type="EMBL" id="LT552109">
    <property type="protein sequence ID" value="SAL98434.1"/>
    <property type="molecule type" value="Genomic_DNA"/>
</dbReference>
<evidence type="ECO:0000259" key="4">
    <source>
        <dbReference type="PROSITE" id="PS50003"/>
    </source>
</evidence>
<dbReference type="InterPro" id="IPR008936">
    <property type="entry name" value="Rho_GTPase_activation_prot"/>
</dbReference>
<dbReference type="InterPro" id="IPR001849">
    <property type="entry name" value="PH_domain"/>
</dbReference>
<evidence type="ECO:0000313" key="8">
    <source>
        <dbReference type="Proteomes" id="UP000078561"/>
    </source>
</evidence>
<dbReference type="InParanoid" id="A0A163JCQ1"/>
<feature type="region of interest" description="Disordered" evidence="3">
    <location>
        <begin position="49"/>
        <end position="98"/>
    </location>
</feature>
<reference evidence="7" key="1">
    <citation type="submission" date="2016-04" db="EMBL/GenBank/DDBJ databases">
        <authorList>
            <person name="Evans L.H."/>
            <person name="Alamgir A."/>
            <person name="Owens N."/>
            <person name="Weber N.D."/>
            <person name="Virtaneva K."/>
            <person name="Barbian K."/>
            <person name="Babar A."/>
            <person name="Rosenke K."/>
        </authorList>
    </citation>
    <scope>NUCLEOTIDE SEQUENCE [LARGE SCALE GENOMIC DNA]</scope>
    <source>
        <strain evidence="7">CBS 101.48</strain>
    </source>
</reference>
<dbReference type="Gene3D" id="3.30.1520.10">
    <property type="entry name" value="Phox-like domain"/>
    <property type="match status" value="1"/>
</dbReference>
<dbReference type="InterPro" id="IPR011993">
    <property type="entry name" value="PH-like_dom_sf"/>
</dbReference>